<dbReference type="EMBL" id="CP089984">
    <property type="protein sequence ID" value="WXB15078.1"/>
    <property type="molecule type" value="Genomic_DNA"/>
</dbReference>
<sequence>MKSSHCVVLVASSLAGLGLPAVACSGDDSNSPGRDAGTDTNKPDSNRADSGPWPTAYHAELNGYQETPQVVATTATGKADLVLSADKKTLSYRVQHNVQNLTDAHIHVGAAMESGSIVYSISPLGNTMEGTIPIVSADDVPNLDSAKWYINLHSSTNHGGEIRGQILHPNEILYVASLNGGQEVPPSGSAATGTAAVVLRADTQELLYHVKTSLAPTMAHIHTGLAAKAGDVAIDFAATTGIIDGKKPITAAQVTDLAEGRLYVNVHTTLKPAGEIRGQLVLPGEVLYSGSMTGAKEVPSTPSTATGIAQFILAPDSKSIRYEAVFSGMVATMAHIHFGAAGANGDVVNTLNLVNNGAGVKGTLFGADAGATDLDKLNTGQYYINAHSATYPNGEIRSQIQKP</sequence>
<keyword evidence="5" id="KW-1185">Reference proteome</keyword>
<feature type="region of interest" description="Disordered" evidence="1">
    <location>
        <begin position="25"/>
        <end position="53"/>
    </location>
</feature>
<name>A0ABZ2LW03_9BACT</name>
<protein>
    <submittedName>
        <fullName evidence="4">CHRD domain-containing protein</fullName>
    </submittedName>
</protein>
<dbReference type="Proteomes" id="UP001370348">
    <property type="component" value="Chromosome"/>
</dbReference>
<accession>A0ABZ2LW03</accession>
<gene>
    <name evidence="4" type="ORF">LZC94_45580</name>
</gene>
<dbReference type="PROSITE" id="PS50933">
    <property type="entry name" value="CHRD"/>
    <property type="match status" value="2"/>
</dbReference>
<feature type="domain" description="CHRD" evidence="3">
    <location>
        <begin position="284"/>
        <end position="403"/>
    </location>
</feature>
<reference evidence="4 5" key="1">
    <citation type="submission" date="2021-12" db="EMBL/GenBank/DDBJ databases">
        <title>Discovery of the Pendulisporaceae a myxobacterial family with distinct sporulation behavior and unique specialized metabolism.</title>
        <authorList>
            <person name="Garcia R."/>
            <person name="Popoff A."/>
            <person name="Bader C.D."/>
            <person name="Loehr J."/>
            <person name="Walesch S."/>
            <person name="Walt C."/>
            <person name="Boldt J."/>
            <person name="Bunk B."/>
            <person name="Haeckl F.J.F.P.J."/>
            <person name="Gunesch A.P."/>
            <person name="Birkelbach J."/>
            <person name="Nuebel U."/>
            <person name="Pietschmann T."/>
            <person name="Bach T."/>
            <person name="Mueller R."/>
        </authorList>
    </citation>
    <scope>NUCLEOTIDE SEQUENCE [LARGE SCALE GENOMIC DNA]</scope>
    <source>
        <strain evidence="4 5">MSr11954</strain>
    </source>
</reference>
<evidence type="ECO:0000259" key="3">
    <source>
        <dbReference type="PROSITE" id="PS50933"/>
    </source>
</evidence>
<keyword evidence="2" id="KW-0732">Signal</keyword>
<evidence type="ECO:0000256" key="2">
    <source>
        <dbReference type="SAM" id="SignalP"/>
    </source>
</evidence>
<organism evidence="4 5">
    <name type="scientific">Pendulispora albinea</name>
    <dbReference type="NCBI Taxonomy" id="2741071"/>
    <lineage>
        <taxon>Bacteria</taxon>
        <taxon>Pseudomonadati</taxon>
        <taxon>Myxococcota</taxon>
        <taxon>Myxococcia</taxon>
        <taxon>Myxococcales</taxon>
        <taxon>Sorangiineae</taxon>
        <taxon>Pendulisporaceae</taxon>
        <taxon>Pendulispora</taxon>
    </lineage>
</organism>
<dbReference type="SMART" id="SM00754">
    <property type="entry name" value="CHRD"/>
    <property type="match status" value="3"/>
</dbReference>
<dbReference type="Pfam" id="PF07452">
    <property type="entry name" value="CHRD"/>
    <property type="match status" value="3"/>
</dbReference>
<evidence type="ECO:0000313" key="5">
    <source>
        <dbReference type="Proteomes" id="UP001370348"/>
    </source>
</evidence>
<feature type="signal peptide" evidence="2">
    <location>
        <begin position="1"/>
        <end position="23"/>
    </location>
</feature>
<evidence type="ECO:0000256" key="1">
    <source>
        <dbReference type="SAM" id="MobiDB-lite"/>
    </source>
</evidence>
<feature type="domain" description="CHRD" evidence="3">
    <location>
        <begin position="53"/>
        <end position="171"/>
    </location>
</feature>
<dbReference type="RefSeq" id="WP_394824703.1">
    <property type="nucleotide sequence ID" value="NZ_CP089984.1"/>
</dbReference>
<dbReference type="InterPro" id="IPR010895">
    <property type="entry name" value="CHRD"/>
</dbReference>
<evidence type="ECO:0000313" key="4">
    <source>
        <dbReference type="EMBL" id="WXB15078.1"/>
    </source>
</evidence>
<feature type="chain" id="PRO_5046488997" evidence="2">
    <location>
        <begin position="24"/>
        <end position="403"/>
    </location>
</feature>
<proteinExistence type="predicted"/>